<name>A0AAX6FCL6_IRIPA</name>
<proteinExistence type="predicted"/>
<evidence type="ECO:0000313" key="2">
    <source>
        <dbReference type="EMBL" id="KAJ6814207.1"/>
    </source>
</evidence>
<feature type="region of interest" description="Disordered" evidence="1">
    <location>
        <begin position="92"/>
        <end position="113"/>
    </location>
</feature>
<sequence length="136" mass="14439">MATGGAVLRLRAGRRAEVVVGGSSQPGRAQAPLNGIAVVASRVFARGFVDCGGRWLRGFSSEASSTAVAGGFEGFCRRLRRLRWPVARARGKALGKDRRGRGHERRRQVKHGTCGADTNLAEHCSGLWRGGEGGGR</sequence>
<dbReference type="Proteomes" id="UP001140949">
    <property type="component" value="Unassembled WGS sequence"/>
</dbReference>
<evidence type="ECO:0000313" key="3">
    <source>
        <dbReference type="Proteomes" id="UP001140949"/>
    </source>
</evidence>
<feature type="compositionally biased region" description="Basic residues" evidence="1">
    <location>
        <begin position="92"/>
        <end position="110"/>
    </location>
</feature>
<reference evidence="2" key="1">
    <citation type="journal article" date="2023" name="GigaByte">
        <title>Genome assembly of the bearded iris, Iris pallida Lam.</title>
        <authorList>
            <person name="Bruccoleri R.E."/>
            <person name="Oakeley E.J."/>
            <person name="Faust A.M.E."/>
            <person name="Altorfer M."/>
            <person name="Dessus-Babus S."/>
            <person name="Burckhardt D."/>
            <person name="Oertli M."/>
            <person name="Naumann U."/>
            <person name="Petersen F."/>
            <person name="Wong J."/>
        </authorList>
    </citation>
    <scope>NUCLEOTIDE SEQUENCE</scope>
    <source>
        <strain evidence="2">GSM-AAB239-AS_SAM_17_03QT</strain>
    </source>
</reference>
<comment type="caution">
    <text evidence="2">The sequence shown here is derived from an EMBL/GenBank/DDBJ whole genome shotgun (WGS) entry which is preliminary data.</text>
</comment>
<evidence type="ECO:0000256" key="1">
    <source>
        <dbReference type="SAM" id="MobiDB-lite"/>
    </source>
</evidence>
<gene>
    <name evidence="2" type="ORF">M6B38_140420</name>
</gene>
<protein>
    <submittedName>
        <fullName evidence="2">Uncharacterized protein</fullName>
    </submittedName>
</protein>
<accession>A0AAX6FCL6</accession>
<reference evidence="2" key="2">
    <citation type="submission" date="2023-04" db="EMBL/GenBank/DDBJ databases">
        <authorList>
            <person name="Bruccoleri R.E."/>
            <person name="Oakeley E.J."/>
            <person name="Faust A.-M."/>
            <person name="Dessus-Babus S."/>
            <person name="Altorfer M."/>
            <person name="Burckhardt D."/>
            <person name="Oertli M."/>
            <person name="Naumann U."/>
            <person name="Petersen F."/>
            <person name="Wong J."/>
        </authorList>
    </citation>
    <scope>NUCLEOTIDE SEQUENCE</scope>
    <source>
        <strain evidence="2">GSM-AAB239-AS_SAM_17_03QT</strain>
        <tissue evidence="2">Leaf</tissue>
    </source>
</reference>
<organism evidence="2 3">
    <name type="scientific">Iris pallida</name>
    <name type="common">Sweet iris</name>
    <dbReference type="NCBI Taxonomy" id="29817"/>
    <lineage>
        <taxon>Eukaryota</taxon>
        <taxon>Viridiplantae</taxon>
        <taxon>Streptophyta</taxon>
        <taxon>Embryophyta</taxon>
        <taxon>Tracheophyta</taxon>
        <taxon>Spermatophyta</taxon>
        <taxon>Magnoliopsida</taxon>
        <taxon>Liliopsida</taxon>
        <taxon>Asparagales</taxon>
        <taxon>Iridaceae</taxon>
        <taxon>Iridoideae</taxon>
        <taxon>Irideae</taxon>
        <taxon>Iris</taxon>
    </lineage>
</organism>
<dbReference type="AlphaFoldDB" id="A0AAX6FCL6"/>
<keyword evidence="3" id="KW-1185">Reference proteome</keyword>
<dbReference type="EMBL" id="JANAVB010029818">
    <property type="protein sequence ID" value="KAJ6814207.1"/>
    <property type="molecule type" value="Genomic_DNA"/>
</dbReference>